<keyword evidence="2" id="KW-1185">Reference proteome</keyword>
<organism evidence="1 2">
    <name type="scientific">Kingella denitrificans ATCC 33394</name>
    <dbReference type="NCBI Taxonomy" id="888741"/>
    <lineage>
        <taxon>Bacteria</taxon>
        <taxon>Pseudomonadati</taxon>
        <taxon>Pseudomonadota</taxon>
        <taxon>Betaproteobacteria</taxon>
        <taxon>Neisseriales</taxon>
        <taxon>Neisseriaceae</taxon>
        <taxon>Kingella</taxon>
    </lineage>
</organism>
<dbReference type="EMBL" id="AEWV01000046">
    <property type="protein sequence ID" value="EGC16073.1"/>
    <property type="molecule type" value="Genomic_DNA"/>
</dbReference>
<evidence type="ECO:0000313" key="2">
    <source>
        <dbReference type="Proteomes" id="UP000004088"/>
    </source>
</evidence>
<accession>F0F2R1</accession>
<dbReference type="AlphaFoldDB" id="F0F2R1"/>
<gene>
    <name evidence="1" type="ORF">HMPREF9098_2396</name>
</gene>
<dbReference type="HOGENOM" id="CLU_3008251_0_0_4"/>
<evidence type="ECO:0000313" key="1">
    <source>
        <dbReference type="EMBL" id="EGC16073.1"/>
    </source>
</evidence>
<dbReference type="Proteomes" id="UP000004088">
    <property type="component" value="Unassembled WGS sequence"/>
</dbReference>
<proteinExistence type="predicted"/>
<sequence>MPQNAKAACIYLQAETQNPKPKIQNKVQAAFKPSFKSSLHMISFARCVYSTVFAGS</sequence>
<comment type="caution">
    <text evidence="1">The sequence shown here is derived from an EMBL/GenBank/DDBJ whole genome shotgun (WGS) entry which is preliminary data.</text>
</comment>
<protein>
    <submittedName>
        <fullName evidence="1">Uncharacterized protein</fullName>
    </submittedName>
</protein>
<reference evidence="1 2" key="1">
    <citation type="submission" date="2011-01" db="EMBL/GenBank/DDBJ databases">
        <authorList>
            <person name="Muzny D."/>
            <person name="Qin X."/>
            <person name="Deng J."/>
            <person name="Jiang H."/>
            <person name="Liu Y."/>
            <person name="Qu J."/>
            <person name="Song X.-Z."/>
            <person name="Zhang L."/>
            <person name="Thornton R."/>
            <person name="Coyle M."/>
            <person name="Francisco L."/>
            <person name="Jackson L."/>
            <person name="Javaid M."/>
            <person name="Korchina V."/>
            <person name="Kovar C."/>
            <person name="Mata R."/>
            <person name="Mathew T."/>
            <person name="Ngo R."/>
            <person name="Nguyen L."/>
            <person name="Nguyen N."/>
            <person name="Okwuonu G."/>
            <person name="Ongeri F."/>
            <person name="Pham C."/>
            <person name="Simmons D."/>
            <person name="Wilczek-Boney K."/>
            <person name="Hale W."/>
            <person name="Jakkamsetti A."/>
            <person name="Pham P."/>
            <person name="Ruth R."/>
            <person name="San Lucas F."/>
            <person name="Warren J."/>
            <person name="Zhang J."/>
            <person name="Zhao Z."/>
            <person name="Zhou C."/>
            <person name="Zhu D."/>
            <person name="Lee S."/>
            <person name="Bess C."/>
            <person name="Blankenburg K."/>
            <person name="Forbes L."/>
            <person name="Fu Q."/>
            <person name="Gubbala S."/>
            <person name="Hirani K."/>
            <person name="Jayaseelan J.C."/>
            <person name="Lara F."/>
            <person name="Munidasa M."/>
            <person name="Palculict T."/>
            <person name="Patil S."/>
            <person name="Pu L.-L."/>
            <person name="Saada N."/>
            <person name="Tang L."/>
            <person name="Weissenberger G."/>
            <person name="Zhu Y."/>
            <person name="Hemphill L."/>
            <person name="Shang Y."/>
            <person name="Youmans B."/>
            <person name="Ayvaz T."/>
            <person name="Ross M."/>
            <person name="Santibanez J."/>
            <person name="Aqrawi P."/>
            <person name="Gross S."/>
            <person name="Joshi V."/>
            <person name="Fowler G."/>
            <person name="Nazareth L."/>
            <person name="Reid J."/>
            <person name="Worley K."/>
            <person name="Petrosino J."/>
            <person name="Highlander S."/>
            <person name="Gibbs R."/>
        </authorList>
    </citation>
    <scope>NUCLEOTIDE SEQUENCE [LARGE SCALE GENOMIC DNA]</scope>
    <source>
        <strain evidence="1 2">ATCC 33394</strain>
    </source>
</reference>
<name>F0F2R1_9NEIS</name>